<dbReference type="Gene3D" id="3.40.50.11350">
    <property type="match status" value="1"/>
</dbReference>
<evidence type="ECO:0008006" key="3">
    <source>
        <dbReference type="Google" id="ProtNLM"/>
    </source>
</evidence>
<proteinExistence type="predicted"/>
<sequence length="477" mass="55339">MLGIRLSNRFYFFAILLFCLVVIGLLGHTGHSPSQVLFWPLFEESGGTVEAGRRPPEPPTWTRLRQWEDNLPQHDLSLPFPEGSTGRYVKFDNQIKMLGWNNVLNEVLMNAHLSYVSGRSYVFLDYYWKPEYYSWPKSQFRSNPPRTPLNALISGPAAGGPWDEGDEAPRAISERWYDIVCPYGERRFMNTREFKPPVWNSPGIDMLNHWSQVLRNAPERCIEIQGDDEHDMFPQVFDLWMWGSTRVLSLWEEFSKSPVSRLLQTSPVVKSAVDANEFLFYPRGSRLPLSKLGPRDPYDRMMAIHIRRGDFKEACMRLAYFNSTFYSWNLLPQLPDSFEVPPSLVWDSPEYNQYYVERCFPEQQSIVAKVREARKSYISAAEKDEKRTLDVMYLLTNAKGDWLAKMIAELKQDGWHTIVTSKDLELNAEQTDVNMAVDMDIARKAAVFIGNGWSSFTSNIVHRRLVDGKEPLSTRFW</sequence>
<evidence type="ECO:0000313" key="1">
    <source>
        <dbReference type="EMBL" id="KAJ4494650.1"/>
    </source>
</evidence>
<dbReference type="AlphaFoldDB" id="A0A9W9E0N0"/>
<name>A0A9W9E0N0_9AGAR</name>
<accession>A0A9W9E0N0</accession>
<reference evidence="1" key="1">
    <citation type="submission" date="2022-08" db="EMBL/GenBank/DDBJ databases">
        <authorList>
            <consortium name="DOE Joint Genome Institute"/>
            <person name="Min B."/>
            <person name="Riley R."/>
            <person name="Sierra-Patev S."/>
            <person name="Naranjo-Ortiz M."/>
            <person name="Looney B."/>
            <person name="Konkel Z."/>
            <person name="Slot J.C."/>
            <person name="Sakamoto Y."/>
            <person name="Steenwyk J.L."/>
            <person name="Rokas A."/>
            <person name="Carro J."/>
            <person name="Camarero S."/>
            <person name="Ferreira P."/>
            <person name="Molpeceres G."/>
            <person name="Ruiz-Duenas F.J."/>
            <person name="Serrano A."/>
            <person name="Henrissat B."/>
            <person name="Drula E."/>
            <person name="Hughes K.W."/>
            <person name="Mata J.L."/>
            <person name="Ishikawa N.K."/>
            <person name="Vargas-Isla R."/>
            <person name="Ushijima S."/>
            <person name="Smith C.A."/>
            <person name="Ahrendt S."/>
            <person name="Andreopoulos W."/>
            <person name="He G."/>
            <person name="Labutti K."/>
            <person name="Lipzen A."/>
            <person name="Ng V."/>
            <person name="Sandor L."/>
            <person name="Barry K."/>
            <person name="Martinez A.T."/>
            <person name="Xiao Y."/>
            <person name="Gibbons J.G."/>
            <person name="Terashima K."/>
            <person name="Hibbett D.S."/>
            <person name="Grigoriev I.V."/>
        </authorList>
    </citation>
    <scope>NUCLEOTIDE SEQUENCE</scope>
    <source>
        <strain evidence="1">Sp2 HRB7682 ss15</strain>
    </source>
</reference>
<protein>
    <recommendedName>
        <fullName evidence="3">Myosin-partial</fullName>
    </recommendedName>
</protein>
<reference evidence="1" key="2">
    <citation type="journal article" date="2023" name="Proc. Natl. Acad. Sci. U.S.A.">
        <title>A global phylogenomic analysis of the shiitake genus Lentinula.</title>
        <authorList>
            <person name="Sierra-Patev S."/>
            <person name="Min B."/>
            <person name="Naranjo-Ortiz M."/>
            <person name="Looney B."/>
            <person name="Konkel Z."/>
            <person name="Slot J.C."/>
            <person name="Sakamoto Y."/>
            <person name="Steenwyk J.L."/>
            <person name="Rokas A."/>
            <person name="Carro J."/>
            <person name="Camarero S."/>
            <person name="Ferreira P."/>
            <person name="Molpeceres G."/>
            <person name="Ruiz-Duenas F.J."/>
            <person name="Serrano A."/>
            <person name="Henrissat B."/>
            <person name="Drula E."/>
            <person name="Hughes K.W."/>
            <person name="Mata J.L."/>
            <person name="Ishikawa N.K."/>
            <person name="Vargas-Isla R."/>
            <person name="Ushijima S."/>
            <person name="Smith C.A."/>
            <person name="Donoghue J."/>
            <person name="Ahrendt S."/>
            <person name="Andreopoulos W."/>
            <person name="He G."/>
            <person name="LaButti K."/>
            <person name="Lipzen A."/>
            <person name="Ng V."/>
            <person name="Riley R."/>
            <person name="Sandor L."/>
            <person name="Barry K."/>
            <person name="Martinez A.T."/>
            <person name="Xiao Y."/>
            <person name="Gibbons J.G."/>
            <person name="Terashima K."/>
            <person name="Grigoriev I.V."/>
            <person name="Hibbett D."/>
        </authorList>
    </citation>
    <scope>NUCLEOTIDE SEQUENCE</scope>
    <source>
        <strain evidence="1">Sp2 HRB7682 ss15</strain>
    </source>
</reference>
<evidence type="ECO:0000313" key="2">
    <source>
        <dbReference type="Proteomes" id="UP001150238"/>
    </source>
</evidence>
<comment type="caution">
    <text evidence="1">The sequence shown here is derived from an EMBL/GenBank/DDBJ whole genome shotgun (WGS) entry which is preliminary data.</text>
</comment>
<dbReference type="CDD" id="cd11296">
    <property type="entry name" value="O-FucT_like"/>
    <property type="match status" value="1"/>
</dbReference>
<dbReference type="Proteomes" id="UP001150238">
    <property type="component" value="Unassembled WGS sequence"/>
</dbReference>
<organism evidence="1 2">
    <name type="scientific">Lentinula lateritia</name>
    <dbReference type="NCBI Taxonomy" id="40482"/>
    <lineage>
        <taxon>Eukaryota</taxon>
        <taxon>Fungi</taxon>
        <taxon>Dikarya</taxon>
        <taxon>Basidiomycota</taxon>
        <taxon>Agaricomycotina</taxon>
        <taxon>Agaricomycetes</taxon>
        <taxon>Agaricomycetidae</taxon>
        <taxon>Agaricales</taxon>
        <taxon>Marasmiineae</taxon>
        <taxon>Omphalotaceae</taxon>
        <taxon>Lentinula</taxon>
    </lineage>
</organism>
<gene>
    <name evidence="1" type="ORF">C8J55DRAFT_414985</name>
</gene>
<dbReference type="EMBL" id="JANVFS010000002">
    <property type="protein sequence ID" value="KAJ4494650.1"/>
    <property type="molecule type" value="Genomic_DNA"/>
</dbReference>